<dbReference type="AlphaFoldDB" id="A0A814DAH0"/>
<dbReference type="EMBL" id="CAJNOC010002810">
    <property type="protein sequence ID" value="CAF0952653.1"/>
    <property type="molecule type" value="Genomic_DNA"/>
</dbReference>
<evidence type="ECO:0000313" key="2">
    <source>
        <dbReference type="EMBL" id="CAF0952653.1"/>
    </source>
</evidence>
<keyword evidence="3" id="KW-1185">Reference proteome</keyword>
<accession>A0A814DAH0</accession>
<protein>
    <submittedName>
        <fullName evidence="2">Uncharacterized protein</fullName>
    </submittedName>
</protein>
<name>A0A814DAH0_9BILA</name>
<gene>
    <name evidence="2" type="ORF">OXX778_LOCUS14028</name>
</gene>
<sequence>MDYLIGFKARCMLIASNSHLNLWSAALDTANYLRNRTFKLEESTNDDDFMDKAENEENVSNNDQNGSDLNRVKTFESNKKDKNSCENPIENQAQRRSNRCSKPSDRYNPEAYFTQDINIF</sequence>
<feature type="region of interest" description="Disordered" evidence="1">
    <location>
        <begin position="43"/>
        <end position="109"/>
    </location>
</feature>
<evidence type="ECO:0000313" key="3">
    <source>
        <dbReference type="Proteomes" id="UP000663879"/>
    </source>
</evidence>
<feature type="compositionally biased region" description="Polar residues" evidence="1">
    <location>
        <begin position="85"/>
        <end position="95"/>
    </location>
</feature>
<feature type="compositionally biased region" description="Polar residues" evidence="1">
    <location>
        <begin position="58"/>
        <end position="68"/>
    </location>
</feature>
<proteinExistence type="predicted"/>
<organism evidence="2 3">
    <name type="scientific">Brachionus calyciflorus</name>
    <dbReference type="NCBI Taxonomy" id="104777"/>
    <lineage>
        <taxon>Eukaryota</taxon>
        <taxon>Metazoa</taxon>
        <taxon>Spiralia</taxon>
        <taxon>Gnathifera</taxon>
        <taxon>Rotifera</taxon>
        <taxon>Eurotatoria</taxon>
        <taxon>Monogononta</taxon>
        <taxon>Pseudotrocha</taxon>
        <taxon>Ploima</taxon>
        <taxon>Brachionidae</taxon>
        <taxon>Brachionus</taxon>
    </lineage>
</organism>
<comment type="caution">
    <text evidence="2">The sequence shown here is derived from an EMBL/GenBank/DDBJ whole genome shotgun (WGS) entry which is preliminary data.</text>
</comment>
<evidence type="ECO:0000256" key="1">
    <source>
        <dbReference type="SAM" id="MobiDB-lite"/>
    </source>
</evidence>
<feature type="compositionally biased region" description="Basic and acidic residues" evidence="1">
    <location>
        <begin position="70"/>
        <end position="84"/>
    </location>
</feature>
<reference evidence="2" key="1">
    <citation type="submission" date="2021-02" db="EMBL/GenBank/DDBJ databases">
        <authorList>
            <person name="Nowell W R."/>
        </authorList>
    </citation>
    <scope>NUCLEOTIDE SEQUENCE</scope>
    <source>
        <strain evidence="2">Ploen Becks lab</strain>
    </source>
</reference>
<dbReference type="Proteomes" id="UP000663879">
    <property type="component" value="Unassembled WGS sequence"/>
</dbReference>